<dbReference type="SUPFAM" id="SSF51182">
    <property type="entry name" value="RmlC-like cupins"/>
    <property type="match status" value="1"/>
</dbReference>
<dbReference type="EMBL" id="JBIAHM010000004">
    <property type="protein sequence ID" value="MFE9599891.1"/>
    <property type="molecule type" value="Genomic_DNA"/>
</dbReference>
<feature type="region of interest" description="Disordered" evidence="1">
    <location>
        <begin position="1"/>
        <end position="23"/>
    </location>
</feature>
<protein>
    <submittedName>
        <fullName evidence="3">Cupin domain-containing protein</fullName>
    </submittedName>
</protein>
<evidence type="ECO:0000256" key="1">
    <source>
        <dbReference type="SAM" id="MobiDB-lite"/>
    </source>
</evidence>
<feature type="compositionally biased region" description="Basic and acidic residues" evidence="1">
    <location>
        <begin position="1"/>
        <end position="15"/>
    </location>
</feature>
<dbReference type="InterPro" id="IPR025979">
    <property type="entry name" value="ChrR-like_cupin_dom"/>
</dbReference>
<gene>
    <name evidence="3" type="ORF">ACFYNQ_15085</name>
</gene>
<organism evidence="3 4">
    <name type="scientific">Streptomyces hokutonensis</name>
    <dbReference type="NCBI Taxonomy" id="1306990"/>
    <lineage>
        <taxon>Bacteria</taxon>
        <taxon>Bacillati</taxon>
        <taxon>Actinomycetota</taxon>
        <taxon>Actinomycetes</taxon>
        <taxon>Kitasatosporales</taxon>
        <taxon>Streptomycetaceae</taxon>
        <taxon>Streptomyces</taxon>
    </lineage>
</organism>
<dbReference type="InterPro" id="IPR011051">
    <property type="entry name" value="RmlC_Cupin_sf"/>
</dbReference>
<dbReference type="Proteomes" id="UP001601303">
    <property type="component" value="Unassembled WGS sequence"/>
</dbReference>
<dbReference type="RefSeq" id="WP_388106035.1">
    <property type="nucleotide sequence ID" value="NZ_JBIAHM010000004.1"/>
</dbReference>
<dbReference type="Gene3D" id="2.60.120.10">
    <property type="entry name" value="Jelly Rolls"/>
    <property type="match status" value="1"/>
</dbReference>
<sequence>MSRPQSEFHRPEAPWRRPPGAPAGVWEQELAVDPVSGDSTVLQRYEPGTDTSAQGAVRHDYFEEVYVLEGDLTDLRLGETFTAGMYAYRHPDMEHGPWTSAEGVRMLVISTHTVGPRP</sequence>
<name>A0ABW6M172_9ACTN</name>
<comment type="caution">
    <text evidence="3">The sequence shown here is derived from an EMBL/GenBank/DDBJ whole genome shotgun (WGS) entry which is preliminary data.</text>
</comment>
<feature type="domain" description="ChrR-like cupin" evidence="2">
    <location>
        <begin position="12"/>
        <end position="109"/>
    </location>
</feature>
<proteinExistence type="predicted"/>
<dbReference type="Pfam" id="PF12973">
    <property type="entry name" value="Cupin_7"/>
    <property type="match status" value="1"/>
</dbReference>
<accession>A0ABW6M172</accession>
<dbReference type="InterPro" id="IPR014710">
    <property type="entry name" value="RmlC-like_jellyroll"/>
</dbReference>
<evidence type="ECO:0000313" key="3">
    <source>
        <dbReference type="EMBL" id="MFE9599891.1"/>
    </source>
</evidence>
<keyword evidence="4" id="KW-1185">Reference proteome</keyword>
<evidence type="ECO:0000313" key="4">
    <source>
        <dbReference type="Proteomes" id="UP001601303"/>
    </source>
</evidence>
<evidence type="ECO:0000259" key="2">
    <source>
        <dbReference type="Pfam" id="PF12973"/>
    </source>
</evidence>
<reference evidence="3 4" key="1">
    <citation type="submission" date="2024-10" db="EMBL/GenBank/DDBJ databases">
        <title>The Natural Products Discovery Center: Release of the First 8490 Sequenced Strains for Exploring Actinobacteria Biosynthetic Diversity.</title>
        <authorList>
            <person name="Kalkreuter E."/>
            <person name="Kautsar S.A."/>
            <person name="Yang D."/>
            <person name="Bader C.D."/>
            <person name="Teijaro C.N."/>
            <person name="Fluegel L."/>
            <person name="Davis C.M."/>
            <person name="Simpson J.R."/>
            <person name="Lauterbach L."/>
            <person name="Steele A.D."/>
            <person name="Gui C."/>
            <person name="Meng S."/>
            <person name="Li G."/>
            <person name="Viehrig K."/>
            <person name="Ye F."/>
            <person name="Su P."/>
            <person name="Kiefer A.F."/>
            <person name="Nichols A."/>
            <person name="Cepeda A.J."/>
            <person name="Yan W."/>
            <person name="Fan B."/>
            <person name="Jiang Y."/>
            <person name="Adhikari A."/>
            <person name="Zheng C.-J."/>
            <person name="Schuster L."/>
            <person name="Cowan T.M."/>
            <person name="Smanski M.J."/>
            <person name="Chevrette M.G."/>
            <person name="De Carvalho L.P.S."/>
            <person name="Shen B."/>
        </authorList>
    </citation>
    <scope>NUCLEOTIDE SEQUENCE [LARGE SCALE GENOMIC DNA]</scope>
    <source>
        <strain evidence="3 4">NPDC006488</strain>
    </source>
</reference>